<sequence length="265" mass="30820">MRYLLTNVNKEEYWRRIEGLKKLLQGEGGNRYSNDVQLVQYFALPYVIEPEKHPVFRELFQSAYRLQCNELLEKRCRKLQYDYYRIVDIVNEMFDYVEQSSQAVGVIHLSSDYITEMKARFVHATADAEEHMEGNFAIVTATTDKRLDERSRKSSTGGVKKNKMMKNDESVRNLAATTTTTIRSQSLLLKKEVKEEEEMMRNDVTGRLNYTKIGNCLIKCASGRLSCLLLQALRQRLTRVPVENARRVLATYATNDLLLLKHFKS</sequence>
<evidence type="ECO:0000313" key="2">
    <source>
        <dbReference type="EMBL" id="VDM92099.1"/>
    </source>
</evidence>
<evidence type="ECO:0000313" key="4">
    <source>
        <dbReference type="Proteomes" id="UP000277928"/>
    </source>
</evidence>
<dbReference type="InterPro" id="IPR056327">
    <property type="entry name" value="ARMC9_CTLH-like_dom"/>
</dbReference>
<dbReference type="STRING" id="42156.A0A3P7KF35"/>
<dbReference type="Pfam" id="PF23138">
    <property type="entry name" value="CTLH_Armc9"/>
    <property type="match status" value="1"/>
</dbReference>
<feature type="non-terminal residue" evidence="3">
    <location>
        <position position="265"/>
    </location>
</feature>
<evidence type="ECO:0000313" key="3">
    <source>
        <dbReference type="EMBL" id="VDM92110.1"/>
    </source>
</evidence>
<dbReference type="EMBL" id="UYRX01001762">
    <property type="protein sequence ID" value="VDM92110.1"/>
    <property type="molecule type" value="Genomic_DNA"/>
</dbReference>
<dbReference type="GO" id="GO:0097542">
    <property type="term" value="C:ciliary tip"/>
    <property type="evidence" value="ECO:0007669"/>
    <property type="project" value="TreeGrafter"/>
</dbReference>
<dbReference type="OrthoDB" id="193023at2759"/>
<keyword evidence="4" id="KW-1185">Reference proteome</keyword>
<accession>A0A3P7KF35</accession>
<organism evidence="3 4">
    <name type="scientific">Litomosoides sigmodontis</name>
    <name type="common">Filarial nematode worm</name>
    <dbReference type="NCBI Taxonomy" id="42156"/>
    <lineage>
        <taxon>Eukaryota</taxon>
        <taxon>Metazoa</taxon>
        <taxon>Ecdysozoa</taxon>
        <taxon>Nematoda</taxon>
        <taxon>Chromadorea</taxon>
        <taxon>Rhabditida</taxon>
        <taxon>Spirurina</taxon>
        <taxon>Spiruromorpha</taxon>
        <taxon>Filarioidea</taxon>
        <taxon>Onchocercidae</taxon>
        <taxon>Litomosoides</taxon>
    </lineage>
</organism>
<feature type="domain" description="ARMC9 CTLH-like" evidence="1">
    <location>
        <begin position="9"/>
        <end position="76"/>
    </location>
</feature>
<dbReference type="InterPro" id="IPR040369">
    <property type="entry name" value="ARMC9"/>
</dbReference>
<dbReference type="GO" id="GO:0060271">
    <property type="term" value="P:cilium assembly"/>
    <property type="evidence" value="ECO:0007669"/>
    <property type="project" value="InterPro"/>
</dbReference>
<reference evidence="3 4" key="1">
    <citation type="submission" date="2018-08" db="EMBL/GenBank/DDBJ databases">
        <authorList>
            <person name="Laetsch R D."/>
            <person name="Stevens L."/>
            <person name="Kumar S."/>
            <person name="Blaxter L. M."/>
        </authorList>
    </citation>
    <scope>NUCLEOTIDE SEQUENCE [LARGE SCALE GENOMIC DNA]</scope>
</reference>
<dbReference type="Proteomes" id="UP000277928">
    <property type="component" value="Unassembled WGS sequence"/>
</dbReference>
<name>A0A3P7KF35_LITSI</name>
<dbReference type="AlphaFoldDB" id="A0A3P7KF35"/>
<evidence type="ECO:0000259" key="1">
    <source>
        <dbReference type="Pfam" id="PF23138"/>
    </source>
</evidence>
<gene>
    <name evidence="2" type="ORF">NLS_LOCUS9632</name>
    <name evidence="3" type="ORF">NLS_LOCUS9637</name>
</gene>
<dbReference type="EMBL" id="UYRX01001759">
    <property type="protein sequence ID" value="VDM92099.1"/>
    <property type="molecule type" value="Genomic_DNA"/>
</dbReference>
<protein>
    <recommendedName>
        <fullName evidence="1">ARMC9 CTLH-like domain-containing protein</fullName>
    </recommendedName>
</protein>
<dbReference type="PANTHER" id="PTHR14881">
    <property type="entry name" value="LISH DOMAIN-CONTAINING PROTEIN ARMC9"/>
    <property type="match status" value="1"/>
</dbReference>
<dbReference type="GO" id="GO:0005814">
    <property type="term" value="C:centriole"/>
    <property type="evidence" value="ECO:0007669"/>
    <property type="project" value="TreeGrafter"/>
</dbReference>
<proteinExistence type="predicted"/>
<dbReference type="GO" id="GO:0036064">
    <property type="term" value="C:ciliary basal body"/>
    <property type="evidence" value="ECO:0007669"/>
    <property type="project" value="InterPro"/>
</dbReference>
<dbReference type="PANTHER" id="PTHR14881:SF4">
    <property type="entry name" value="LISH DOMAIN-CONTAINING PROTEIN ARMC9"/>
    <property type="match status" value="1"/>
</dbReference>